<dbReference type="Gene3D" id="1.25.40.20">
    <property type="entry name" value="Ankyrin repeat-containing domain"/>
    <property type="match status" value="1"/>
</dbReference>
<evidence type="ECO:0000313" key="3">
    <source>
        <dbReference type="Proteomes" id="UP000019116"/>
    </source>
</evidence>
<dbReference type="InterPro" id="IPR002110">
    <property type="entry name" value="Ankyrin_rpt"/>
</dbReference>
<protein>
    <submittedName>
        <fullName evidence="2">Uncharacterized protein</fullName>
    </submittedName>
</protein>
<dbReference type="OrthoDB" id="1734157at2759"/>
<dbReference type="PaxDb" id="4565-Traes_1BS_378EDD535.2"/>
<dbReference type="InterPro" id="IPR036770">
    <property type="entry name" value="Ankyrin_rpt-contain_sf"/>
</dbReference>
<feature type="compositionally biased region" description="Low complexity" evidence="1">
    <location>
        <begin position="111"/>
        <end position="126"/>
    </location>
</feature>
<dbReference type="EnsemblPlants" id="TraesCS1B02G082900.1">
    <property type="protein sequence ID" value="TraesCS1B02G082900.1"/>
    <property type="gene ID" value="TraesCS1B02G082900"/>
</dbReference>
<accession>A0A3B5YS93</accession>
<dbReference type="Pfam" id="PF00023">
    <property type="entry name" value="Ank"/>
    <property type="match status" value="1"/>
</dbReference>
<dbReference type="GeneID" id="123087144"/>
<dbReference type="SUPFAM" id="SSF48403">
    <property type="entry name" value="Ankyrin repeat"/>
    <property type="match status" value="1"/>
</dbReference>
<sequence>MGTSAAQISPPPGSGEGCGDPRLLGFFSYGAGELGDAPAAASHGGYMFRREMMNRAMHAAARGGDLEILRELLQGCSIAVAYQDAQGATILNVAASRGQVERDGQGPAGVQTPSTPSPSRQRPAPSLVQRPRHPRPPPRSSAAPSASAASHPK</sequence>
<proteinExistence type="predicted"/>
<keyword evidence="3" id="KW-1185">Reference proteome</keyword>
<feature type="compositionally biased region" description="Low complexity" evidence="1">
    <location>
        <begin position="140"/>
        <end position="153"/>
    </location>
</feature>
<evidence type="ECO:0000313" key="2">
    <source>
        <dbReference type="EnsemblPlants" id="TraesCS1B02G082900.1"/>
    </source>
</evidence>
<dbReference type="RefSeq" id="XP_044364996.1">
    <property type="nucleotide sequence ID" value="XM_044509061.1"/>
</dbReference>
<dbReference type="AlphaFoldDB" id="A0A3B5YS93"/>
<feature type="region of interest" description="Disordered" evidence="1">
    <location>
        <begin position="97"/>
        <end position="153"/>
    </location>
</feature>
<reference evidence="2" key="1">
    <citation type="submission" date="2018-08" db="EMBL/GenBank/DDBJ databases">
        <authorList>
            <person name="Rossello M."/>
        </authorList>
    </citation>
    <scope>NUCLEOTIDE SEQUENCE [LARGE SCALE GENOMIC DNA]</scope>
    <source>
        <strain evidence="2">cv. Chinese Spring</strain>
    </source>
</reference>
<name>A0A3B5YS93_WHEAT</name>
<dbReference type="SMR" id="A0A3B5YS93"/>
<organism evidence="2">
    <name type="scientific">Triticum aestivum</name>
    <name type="common">Wheat</name>
    <dbReference type="NCBI Taxonomy" id="4565"/>
    <lineage>
        <taxon>Eukaryota</taxon>
        <taxon>Viridiplantae</taxon>
        <taxon>Streptophyta</taxon>
        <taxon>Embryophyta</taxon>
        <taxon>Tracheophyta</taxon>
        <taxon>Spermatophyta</taxon>
        <taxon>Magnoliopsida</taxon>
        <taxon>Liliopsida</taxon>
        <taxon>Poales</taxon>
        <taxon>Poaceae</taxon>
        <taxon>BOP clade</taxon>
        <taxon>Pooideae</taxon>
        <taxon>Triticodae</taxon>
        <taxon>Triticeae</taxon>
        <taxon>Triticinae</taxon>
        <taxon>Triticum</taxon>
    </lineage>
</organism>
<gene>
    <name evidence="2" type="primary">LOC123087144</name>
</gene>
<reference evidence="2" key="2">
    <citation type="submission" date="2018-10" db="UniProtKB">
        <authorList>
            <consortium name="EnsemblPlants"/>
        </authorList>
    </citation>
    <scope>IDENTIFICATION</scope>
</reference>
<dbReference type="Gramene" id="TraesCS1B02G082900.1">
    <property type="protein sequence ID" value="TraesCS1B02G082900.1"/>
    <property type="gene ID" value="TraesCS1B02G082900"/>
</dbReference>
<evidence type="ECO:0000256" key="1">
    <source>
        <dbReference type="SAM" id="MobiDB-lite"/>
    </source>
</evidence>
<dbReference type="STRING" id="4565.A0A3B5YS93"/>
<dbReference type="Gramene" id="TraesCS1B03G0210700.1">
    <property type="protein sequence ID" value="TraesCS1B03G0210700.1.CDS"/>
    <property type="gene ID" value="TraesCS1B03G0210700"/>
</dbReference>
<dbReference type="Proteomes" id="UP000019116">
    <property type="component" value="Chromosome 1B"/>
</dbReference>